<dbReference type="Proteomes" id="UP000585474">
    <property type="component" value="Unassembled WGS sequence"/>
</dbReference>
<dbReference type="OrthoDB" id="1882251at2759"/>
<comment type="caution">
    <text evidence="1">The sequence shown here is derived from an EMBL/GenBank/DDBJ whole genome shotgun (WGS) entry which is preliminary data.</text>
</comment>
<protein>
    <submittedName>
        <fullName evidence="1">Uncharacterized protein</fullName>
    </submittedName>
</protein>
<accession>A0A7J0DUA7</accession>
<dbReference type="PANTHER" id="PTHR33527">
    <property type="entry name" value="OS07G0274300 PROTEIN"/>
    <property type="match status" value="1"/>
</dbReference>
<proteinExistence type="predicted"/>
<gene>
    <name evidence="1" type="ORF">Acr_00g0081190</name>
</gene>
<dbReference type="AlphaFoldDB" id="A0A7J0DUA7"/>
<evidence type="ECO:0000313" key="1">
    <source>
        <dbReference type="EMBL" id="GFS42703.1"/>
    </source>
</evidence>
<evidence type="ECO:0000313" key="2">
    <source>
        <dbReference type="Proteomes" id="UP000585474"/>
    </source>
</evidence>
<dbReference type="PANTHER" id="PTHR33527:SF18">
    <property type="entry name" value="F13O11.17 PROTEIN"/>
    <property type="match status" value="1"/>
</dbReference>
<dbReference type="EMBL" id="BJWL01000402">
    <property type="protein sequence ID" value="GFS42703.1"/>
    <property type="molecule type" value="Genomic_DNA"/>
</dbReference>
<reference evidence="2" key="1">
    <citation type="submission" date="2019-07" db="EMBL/GenBank/DDBJ databases">
        <title>De Novo Assembly of kiwifruit Actinidia rufa.</title>
        <authorList>
            <person name="Sugita-Konishi S."/>
            <person name="Sato K."/>
            <person name="Mori E."/>
            <person name="Abe Y."/>
            <person name="Kisaki G."/>
            <person name="Hamano K."/>
            <person name="Suezawa K."/>
            <person name="Otani M."/>
            <person name="Fukuda T."/>
            <person name="Manabe T."/>
            <person name="Gomi K."/>
            <person name="Tabuchi M."/>
            <person name="Akimitsu K."/>
            <person name="Kataoka I."/>
        </authorList>
    </citation>
    <scope>NUCLEOTIDE SEQUENCE [LARGE SCALE GENOMIC DNA]</scope>
    <source>
        <strain evidence="2">cv. Fuchu</strain>
    </source>
</reference>
<keyword evidence="2" id="KW-1185">Reference proteome</keyword>
<name>A0A7J0DUA7_9ERIC</name>
<sequence length="271" mass="30367">MDRKIFSRLTISLVRDPGQSLLVMALWLWLEEKRFPNIIVKMLGLGDILVYALADEAASCLQALESYRSPSIVPLDGGMPLTSAIMGRTISFQMIQQIKFTAIAEIKLFLNNVCAFIFIDILQVVLGSPPVAIAISSQPLVIPGFPHPIFGPLTIIPRPLNHYLPSGGATWGSSRSMEVPVDDRTLFLTFSRGYPVTENEIRELFTSHFGDCVDYVELDGFTSIDQPLYARMAVRSVLIVDQILNGKHIAKFRINGKHIWARKYESRETRS</sequence>
<organism evidence="1 2">
    <name type="scientific">Actinidia rufa</name>
    <dbReference type="NCBI Taxonomy" id="165716"/>
    <lineage>
        <taxon>Eukaryota</taxon>
        <taxon>Viridiplantae</taxon>
        <taxon>Streptophyta</taxon>
        <taxon>Embryophyta</taxon>
        <taxon>Tracheophyta</taxon>
        <taxon>Spermatophyta</taxon>
        <taxon>Magnoliopsida</taxon>
        <taxon>eudicotyledons</taxon>
        <taxon>Gunneridae</taxon>
        <taxon>Pentapetalae</taxon>
        <taxon>asterids</taxon>
        <taxon>Ericales</taxon>
        <taxon>Actinidiaceae</taxon>
        <taxon>Actinidia</taxon>
    </lineage>
</organism>